<dbReference type="RefSeq" id="WP_057008887.1">
    <property type="nucleotide sequence ID" value="NZ_LT629760.1"/>
</dbReference>
<gene>
    <name evidence="2" type="ORF">SAMN04490205_3683</name>
    <name evidence="1" type="ORF">TU79_16130</name>
</gene>
<dbReference type="PATRIC" id="fig|200450.4.peg.135"/>
<dbReference type="AlphaFoldDB" id="A0A0R2ZM99"/>
<dbReference type="EMBL" id="JYLK01000010">
    <property type="protein sequence ID" value="KRP59329.1"/>
    <property type="molecule type" value="Genomic_DNA"/>
</dbReference>
<protein>
    <submittedName>
        <fullName evidence="1">Uncharacterized protein</fullName>
    </submittedName>
</protein>
<evidence type="ECO:0000313" key="3">
    <source>
        <dbReference type="Proteomes" id="UP000052019"/>
    </source>
</evidence>
<organism evidence="1 3">
    <name type="scientific">Pseudomonas trivialis</name>
    <dbReference type="NCBI Taxonomy" id="200450"/>
    <lineage>
        <taxon>Bacteria</taxon>
        <taxon>Pseudomonadati</taxon>
        <taxon>Pseudomonadota</taxon>
        <taxon>Gammaproteobacteria</taxon>
        <taxon>Pseudomonadales</taxon>
        <taxon>Pseudomonadaceae</taxon>
        <taxon>Pseudomonas</taxon>
    </lineage>
</organism>
<proteinExistence type="predicted"/>
<accession>A0A0R2ZM99</accession>
<evidence type="ECO:0000313" key="1">
    <source>
        <dbReference type="EMBL" id="KRP59329.1"/>
    </source>
</evidence>
<dbReference type="Proteomes" id="UP000183126">
    <property type="component" value="Chromosome I"/>
</dbReference>
<dbReference type="EMBL" id="LT629760">
    <property type="protein sequence ID" value="SDS79943.1"/>
    <property type="molecule type" value="Genomic_DNA"/>
</dbReference>
<keyword evidence="4" id="KW-1185">Reference proteome</keyword>
<dbReference type="OrthoDB" id="7004103at2"/>
<evidence type="ECO:0000313" key="4">
    <source>
        <dbReference type="Proteomes" id="UP000183126"/>
    </source>
</evidence>
<dbReference type="Proteomes" id="UP000052019">
    <property type="component" value="Unassembled WGS sequence"/>
</dbReference>
<sequence length="67" mass="7864">MQRSLRRSAVRTWAQIYTQVVNEQNIEDKYFKLLRTADDMESSGLIDGREWRKLVRKAGEFLASTAE</sequence>
<reference evidence="1 3" key="1">
    <citation type="submission" date="2015-02" db="EMBL/GenBank/DDBJ databases">
        <title>Two Pseudomonas sp. nov. isolated from raw milk.</title>
        <authorList>
            <person name="Wenning M."/>
            <person name="von Neubeck M."/>
            <person name="Huptas C."/>
            <person name="Scherer S."/>
        </authorList>
    </citation>
    <scope>NUCLEOTIDE SEQUENCE [LARGE SCALE GENOMIC DNA]</scope>
    <source>
        <strain evidence="1 3">DSM 14937</strain>
    </source>
</reference>
<reference evidence="2 4" key="2">
    <citation type="submission" date="2016-10" db="EMBL/GenBank/DDBJ databases">
        <authorList>
            <person name="Varghese N."/>
            <person name="Submissions S."/>
        </authorList>
    </citation>
    <scope>NUCLEOTIDE SEQUENCE [LARGE SCALE GENOMIC DNA]</scope>
    <source>
        <strain evidence="2 4">BS3111</strain>
    </source>
</reference>
<evidence type="ECO:0000313" key="2">
    <source>
        <dbReference type="EMBL" id="SDS79943.1"/>
    </source>
</evidence>
<name>A0A0R2ZM99_9PSED</name>